<keyword evidence="6" id="KW-1185">Reference proteome</keyword>
<keyword evidence="3" id="KW-0964">Secreted</keyword>
<reference evidence="5" key="1">
    <citation type="journal article" date="2023" name="Insect Mol. Biol.">
        <title>Genome sequencing provides insights into the evolution of gene families encoding plant cell wall-degrading enzymes in longhorned beetles.</title>
        <authorList>
            <person name="Shin N.R."/>
            <person name="Okamura Y."/>
            <person name="Kirsch R."/>
            <person name="Pauchet Y."/>
        </authorList>
    </citation>
    <scope>NUCLEOTIDE SEQUENCE</scope>
    <source>
        <tissue evidence="5">Midgut</tissue>
    </source>
</reference>
<protein>
    <recommendedName>
        <fullName evidence="7">Yellow-h2</fullName>
    </recommendedName>
</protein>
<dbReference type="InterPro" id="IPR017996">
    <property type="entry name" value="MRJP/yellow-related"/>
</dbReference>
<name>A0ABQ9JY85_9CUCU</name>
<organism evidence="5 6">
    <name type="scientific">Molorchus minor</name>
    <dbReference type="NCBI Taxonomy" id="1323400"/>
    <lineage>
        <taxon>Eukaryota</taxon>
        <taxon>Metazoa</taxon>
        <taxon>Ecdysozoa</taxon>
        <taxon>Arthropoda</taxon>
        <taxon>Hexapoda</taxon>
        <taxon>Insecta</taxon>
        <taxon>Pterygota</taxon>
        <taxon>Neoptera</taxon>
        <taxon>Endopterygota</taxon>
        <taxon>Coleoptera</taxon>
        <taxon>Polyphaga</taxon>
        <taxon>Cucujiformia</taxon>
        <taxon>Chrysomeloidea</taxon>
        <taxon>Cerambycidae</taxon>
        <taxon>Lamiinae</taxon>
        <taxon>Monochamini</taxon>
        <taxon>Molorchus</taxon>
    </lineage>
</organism>
<sequence length="299" mass="34668">MGTCDGITSVFRVQADSCGRLWVLDSGQIHITIEPKQVCHPQILIFDLKTDRLLTRYVLPGEFVKEDGLFSNILVDIRGDDCVNVHAYLTDVWRFNLVVFSLEKMRSWLVSDHLFYPDPLAAAYKLHHLEFNWMDGLFGLSLSPYSKYLPDRILYFHPMSSFRGVLCTNVSQSRGPSGHVSSSWMDRNGIMFFNLVTRDSIGCWDTRKPYKRENLGVVAKSRKTLVFPNDVKVDQEPRQSIWIISNWLPYYLHEGLSENKINFRIMRAYTDEAIKNTICDPLVRKHDSYIPHSDETDCY</sequence>
<dbReference type="PANTHER" id="PTHR10009">
    <property type="entry name" value="PROTEIN YELLOW-RELATED"/>
    <property type="match status" value="1"/>
</dbReference>
<dbReference type="Pfam" id="PF03022">
    <property type="entry name" value="MRJP"/>
    <property type="match status" value="2"/>
</dbReference>
<evidence type="ECO:0000313" key="5">
    <source>
        <dbReference type="EMBL" id="KAJ8982554.1"/>
    </source>
</evidence>
<dbReference type="Proteomes" id="UP001162164">
    <property type="component" value="Unassembled WGS sequence"/>
</dbReference>
<accession>A0ABQ9JY85</accession>
<dbReference type="InterPro" id="IPR011042">
    <property type="entry name" value="6-blade_b-propeller_TolB-like"/>
</dbReference>
<evidence type="ECO:0008006" key="7">
    <source>
        <dbReference type="Google" id="ProtNLM"/>
    </source>
</evidence>
<evidence type="ECO:0000256" key="1">
    <source>
        <dbReference type="ARBA" id="ARBA00004613"/>
    </source>
</evidence>
<comment type="subcellular location">
    <subcellularLocation>
        <location evidence="1">Secreted</location>
    </subcellularLocation>
</comment>
<dbReference type="EMBL" id="JAPWTJ010000118">
    <property type="protein sequence ID" value="KAJ8982554.1"/>
    <property type="molecule type" value="Genomic_DNA"/>
</dbReference>
<dbReference type="PANTHER" id="PTHR10009:SF13">
    <property type="entry name" value="DOPAMINECHROME TAUTOMERASE"/>
    <property type="match status" value="1"/>
</dbReference>
<comment type="caution">
    <text evidence="5">The sequence shown here is derived from an EMBL/GenBank/DDBJ whole genome shotgun (WGS) entry which is preliminary data.</text>
</comment>
<evidence type="ECO:0000256" key="2">
    <source>
        <dbReference type="ARBA" id="ARBA00009127"/>
    </source>
</evidence>
<evidence type="ECO:0000313" key="6">
    <source>
        <dbReference type="Proteomes" id="UP001162164"/>
    </source>
</evidence>
<keyword evidence="4" id="KW-0732">Signal</keyword>
<dbReference type="Gene3D" id="2.120.10.30">
    <property type="entry name" value="TolB, C-terminal domain"/>
    <property type="match status" value="1"/>
</dbReference>
<dbReference type="PRINTS" id="PR01366">
    <property type="entry name" value="ROYALJELLY"/>
</dbReference>
<comment type="similarity">
    <text evidence="2">Belongs to the major royal jelly protein family.</text>
</comment>
<proteinExistence type="inferred from homology"/>
<gene>
    <name evidence="5" type="ORF">NQ317_005557</name>
</gene>
<evidence type="ECO:0000256" key="4">
    <source>
        <dbReference type="ARBA" id="ARBA00022729"/>
    </source>
</evidence>
<evidence type="ECO:0000256" key="3">
    <source>
        <dbReference type="ARBA" id="ARBA00022525"/>
    </source>
</evidence>